<sequence>SHVERTLTTLPSAPPWLLGNTFGVSSGIAPPTGLVLSIKESWDPDFLFHSPMT</sequence>
<comment type="caution">
    <text evidence="1">The sequence shown here is derived from an EMBL/GenBank/DDBJ whole genome shotgun (WGS) entry which is preliminary data.</text>
</comment>
<protein>
    <submittedName>
        <fullName evidence="1">Uncharacterized protein</fullName>
    </submittedName>
</protein>
<accession>A0ABV0WC93</accession>
<dbReference type="EMBL" id="JAHRIM010041519">
    <property type="protein sequence ID" value="MEQ2267182.1"/>
    <property type="molecule type" value="Genomic_DNA"/>
</dbReference>
<gene>
    <name evidence="1" type="ORF">XENORESO_002807</name>
</gene>
<feature type="non-terminal residue" evidence="1">
    <location>
        <position position="1"/>
    </location>
</feature>
<evidence type="ECO:0000313" key="2">
    <source>
        <dbReference type="Proteomes" id="UP001444071"/>
    </source>
</evidence>
<dbReference type="Proteomes" id="UP001444071">
    <property type="component" value="Unassembled WGS sequence"/>
</dbReference>
<name>A0ABV0WC93_9TELE</name>
<keyword evidence="2" id="KW-1185">Reference proteome</keyword>
<organism evidence="1 2">
    <name type="scientific">Xenotaenia resolanae</name>
    <dbReference type="NCBI Taxonomy" id="208358"/>
    <lineage>
        <taxon>Eukaryota</taxon>
        <taxon>Metazoa</taxon>
        <taxon>Chordata</taxon>
        <taxon>Craniata</taxon>
        <taxon>Vertebrata</taxon>
        <taxon>Euteleostomi</taxon>
        <taxon>Actinopterygii</taxon>
        <taxon>Neopterygii</taxon>
        <taxon>Teleostei</taxon>
        <taxon>Neoteleostei</taxon>
        <taxon>Acanthomorphata</taxon>
        <taxon>Ovalentaria</taxon>
        <taxon>Atherinomorphae</taxon>
        <taxon>Cyprinodontiformes</taxon>
        <taxon>Goodeidae</taxon>
        <taxon>Xenotaenia</taxon>
    </lineage>
</organism>
<reference evidence="1 2" key="1">
    <citation type="submission" date="2021-06" db="EMBL/GenBank/DDBJ databases">
        <authorList>
            <person name="Palmer J.M."/>
        </authorList>
    </citation>
    <scope>NUCLEOTIDE SEQUENCE [LARGE SCALE GENOMIC DNA]</scope>
    <source>
        <strain evidence="1 2">XR_2019</strain>
        <tissue evidence="1">Muscle</tissue>
    </source>
</reference>
<proteinExistence type="predicted"/>
<evidence type="ECO:0000313" key="1">
    <source>
        <dbReference type="EMBL" id="MEQ2267182.1"/>
    </source>
</evidence>